<evidence type="ECO:0000313" key="5">
    <source>
        <dbReference type="EMBL" id="CAE0461092.1"/>
    </source>
</evidence>
<keyword evidence="2 3" id="KW-0040">ANK repeat</keyword>
<keyword evidence="4" id="KW-0472">Membrane</keyword>
<dbReference type="PANTHER" id="PTHR24198:SF165">
    <property type="entry name" value="ANKYRIN REPEAT-CONTAINING PROTEIN-RELATED"/>
    <property type="match status" value="1"/>
</dbReference>
<dbReference type="Gene3D" id="1.25.40.20">
    <property type="entry name" value="Ankyrin repeat-containing domain"/>
    <property type="match status" value="2"/>
</dbReference>
<dbReference type="Pfam" id="PF12796">
    <property type="entry name" value="Ank_2"/>
    <property type="match status" value="1"/>
</dbReference>
<dbReference type="SMART" id="SM00248">
    <property type="entry name" value="ANK"/>
    <property type="match status" value="7"/>
</dbReference>
<organism evidence="5">
    <name type="scientific">Chaetoceros debilis</name>
    <dbReference type="NCBI Taxonomy" id="122233"/>
    <lineage>
        <taxon>Eukaryota</taxon>
        <taxon>Sar</taxon>
        <taxon>Stramenopiles</taxon>
        <taxon>Ochrophyta</taxon>
        <taxon>Bacillariophyta</taxon>
        <taxon>Coscinodiscophyceae</taxon>
        <taxon>Chaetocerotophycidae</taxon>
        <taxon>Chaetocerotales</taxon>
        <taxon>Chaetocerotaceae</taxon>
        <taxon>Chaetoceros</taxon>
    </lineage>
</organism>
<keyword evidence="4" id="KW-0812">Transmembrane</keyword>
<dbReference type="InterPro" id="IPR002110">
    <property type="entry name" value="Ankyrin_rpt"/>
</dbReference>
<evidence type="ECO:0008006" key="6">
    <source>
        <dbReference type="Google" id="ProtNLM"/>
    </source>
</evidence>
<keyword evidence="1" id="KW-0677">Repeat</keyword>
<evidence type="ECO:0000256" key="3">
    <source>
        <dbReference type="PROSITE-ProRule" id="PRU00023"/>
    </source>
</evidence>
<dbReference type="GO" id="GO:0005737">
    <property type="term" value="C:cytoplasm"/>
    <property type="evidence" value="ECO:0007669"/>
    <property type="project" value="TreeGrafter"/>
</dbReference>
<feature type="transmembrane region" description="Helical" evidence="4">
    <location>
        <begin position="970"/>
        <end position="995"/>
    </location>
</feature>
<feature type="repeat" description="ANK" evidence="3">
    <location>
        <begin position="609"/>
        <end position="631"/>
    </location>
</feature>
<protein>
    <recommendedName>
        <fullName evidence="6">Ion transport domain-containing protein</fullName>
    </recommendedName>
</protein>
<dbReference type="EMBL" id="HBIO01007849">
    <property type="protein sequence ID" value="CAE0461092.1"/>
    <property type="molecule type" value="Transcribed_RNA"/>
</dbReference>
<reference evidence="5" key="1">
    <citation type="submission" date="2021-01" db="EMBL/GenBank/DDBJ databases">
        <authorList>
            <person name="Corre E."/>
            <person name="Pelletier E."/>
            <person name="Niang G."/>
            <person name="Scheremetjew M."/>
            <person name="Finn R."/>
            <person name="Kale V."/>
            <person name="Holt S."/>
            <person name="Cochrane G."/>
            <person name="Meng A."/>
            <person name="Brown T."/>
            <person name="Cohen L."/>
        </authorList>
    </citation>
    <scope>NUCLEOTIDE SEQUENCE</scope>
    <source>
        <strain evidence="5">MM31A-1</strain>
    </source>
</reference>
<gene>
    <name evidence="5" type="ORF">CDEB00056_LOCUS5933</name>
</gene>
<evidence type="ECO:0000256" key="2">
    <source>
        <dbReference type="ARBA" id="ARBA00023043"/>
    </source>
</evidence>
<dbReference type="Pfam" id="PF00023">
    <property type="entry name" value="Ank"/>
    <property type="match status" value="1"/>
</dbReference>
<proteinExistence type="predicted"/>
<dbReference type="PROSITE" id="PS50088">
    <property type="entry name" value="ANK_REPEAT"/>
    <property type="match status" value="1"/>
</dbReference>
<dbReference type="SUPFAM" id="SSF48403">
    <property type="entry name" value="Ankyrin repeat"/>
    <property type="match status" value="1"/>
</dbReference>
<dbReference type="InterPro" id="IPR036770">
    <property type="entry name" value="Ankyrin_rpt-contain_sf"/>
</dbReference>
<accession>A0A7S3PZW5</accession>
<evidence type="ECO:0000256" key="1">
    <source>
        <dbReference type="ARBA" id="ARBA00022737"/>
    </source>
</evidence>
<name>A0A7S3PZW5_9STRA</name>
<dbReference type="PANTHER" id="PTHR24198">
    <property type="entry name" value="ANKYRIN REPEAT AND PROTEIN KINASE DOMAIN-CONTAINING PROTEIN"/>
    <property type="match status" value="1"/>
</dbReference>
<dbReference type="PROSITE" id="PS50297">
    <property type="entry name" value="ANK_REP_REGION"/>
    <property type="match status" value="1"/>
</dbReference>
<sequence>MANPIRLFIVPNCGLELTFPEVDPSSNEDPTKYRITNLDSPHFFKYFGSSASSNNLELGLEGWMSPVADVTLPPKIMTLAGIPPNATRYAFIHPPDNLGNIINWNKVKLNSDHKRFLERCNQASCDHEKRALLLEKQEWSIPWLAIFGGYVYFDGDDPIAVNPLALLETNFVLNFAGPYHVKKEASKEMKVLNRVHPIPIDVFRENFFVGLGVTGPNEVFLSTEEGNKGVHGSLIFYRDNGTALVYTTMGAVSTLDASGDISSIQDAFEEITRTAINEERFIFAPPYELTSDDLEESRRKYIMRILSNDERQLEDFGLEDPMTILHVACRVGCDEGSVIKLLQLELGSSRKHHENAKILRMPDLLKYKDIHGWLPLHYACRFCPKNISLIKFLINGSGNINGCREAVVTPDPFSRFPLHIALDSGAPAEVIRTIIESDTYGVAMNALTQNLKRSPFHIAANRGVDRDVFMVLLEADKDGEVLHRETVLGCTPLQMGIERKLHHSIIEVLLTSKKSMKTAHEGPVEIVRVRTNEAETINDEFKSENSINQLISKQFNGMIPLQHACLNNSSPETIKVLLDHDSEAKETIDRRLEMDKVMATSQVALADMDGMVPLHLALIHGNRKIIALLLQAERSKTRLHRYESTLYCRDAKNRVPLHIACQRAADEKTMKQLLDLDYTKETTHAVDDCGSVPLHYASDEKHSNGHILSLLIGAEDEFTTFLKSSTCTQMKSWRSSILESRGSNQARPRDFPLEYGIYHKLFHTYRSRPCSYKLDNEKKSPLFHAVASESGSDTIQPLLKPGHLCLKGFDSLVGELAGVLQTKGNERLRGHLIDELSKRRYFCLMLMDIYVHAIALIAYVISTEKFFSGNVQISEVLVIWVCIAINFIRECIRFKAQKSSYFLDIWSWSEITSIFLLTMSNIHFTNEVENPSEEISSSTRRMMTLSGVFLVLNLLFYLRTTFLPFARFVGGLLIICFTLIPFFVVSFLVLLAFAFGFRMSGTRGDSCDTLGNCFYFVMQSFFAGADDTTDYLDILYGILVIVVLLNVVIAIVEQAWEEAAKETGRLFWTYRLEFLTENRAFASAFVSKSDTKASAGKLSRILDRIDSVENIAFSNYTSWTKPPFNSVKSREMYEKPHDFFQEPIASMVKATHSAAATLYWIKTDSKELEAAKVGGGELYWMRVKVILRFIYSSIVYLILIILGVLTCGWFWPVNARKAILTVGLVMENEHEEPDSDQHQGGKQT</sequence>
<keyword evidence="4" id="KW-1133">Transmembrane helix</keyword>
<feature type="transmembrane region" description="Helical" evidence="4">
    <location>
        <begin position="942"/>
        <end position="958"/>
    </location>
</feature>
<dbReference type="AlphaFoldDB" id="A0A7S3PZW5"/>
<feature type="transmembrane region" description="Helical" evidence="4">
    <location>
        <begin position="1034"/>
        <end position="1052"/>
    </location>
</feature>
<feature type="transmembrane region" description="Helical" evidence="4">
    <location>
        <begin position="1189"/>
        <end position="1211"/>
    </location>
</feature>
<evidence type="ECO:0000256" key="4">
    <source>
        <dbReference type="SAM" id="Phobius"/>
    </source>
</evidence>
<feature type="transmembrane region" description="Helical" evidence="4">
    <location>
        <begin position="867"/>
        <end position="888"/>
    </location>
</feature>